<sequence length="86" mass="9555">MLELVVADGPRWMKMMQFRGVIAMNIVCKLGERERWDTTRRLQAQDLEATIGSVNLAPPSPICSSGNLRRAAVLLRWTTGGQSAAR</sequence>
<gene>
    <name evidence="1" type="ORF">E2562_021335</name>
</gene>
<name>A0A6G1BYV5_9ORYZ</name>
<comment type="caution">
    <text evidence="1">The sequence shown here is derived from an EMBL/GenBank/DDBJ whole genome shotgun (WGS) entry which is preliminary data.</text>
</comment>
<protein>
    <submittedName>
        <fullName evidence="1">Uncharacterized protein</fullName>
    </submittedName>
</protein>
<organism evidence="1 2">
    <name type="scientific">Oryza meyeriana var. granulata</name>
    <dbReference type="NCBI Taxonomy" id="110450"/>
    <lineage>
        <taxon>Eukaryota</taxon>
        <taxon>Viridiplantae</taxon>
        <taxon>Streptophyta</taxon>
        <taxon>Embryophyta</taxon>
        <taxon>Tracheophyta</taxon>
        <taxon>Spermatophyta</taxon>
        <taxon>Magnoliopsida</taxon>
        <taxon>Liliopsida</taxon>
        <taxon>Poales</taxon>
        <taxon>Poaceae</taxon>
        <taxon>BOP clade</taxon>
        <taxon>Oryzoideae</taxon>
        <taxon>Oryzeae</taxon>
        <taxon>Oryzinae</taxon>
        <taxon>Oryza</taxon>
        <taxon>Oryza meyeriana</taxon>
    </lineage>
</organism>
<reference evidence="1 2" key="1">
    <citation type="submission" date="2019-11" db="EMBL/GenBank/DDBJ databases">
        <title>Whole genome sequence of Oryza granulata.</title>
        <authorList>
            <person name="Li W."/>
        </authorList>
    </citation>
    <scope>NUCLEOTIDE SEQUENCE [LARGE SCALE GENOMIC DNA]</scope>
    <source>
        <strain evidence="2">cv. Menghai</strain>
        <tissue evidence="1">Leaf</tissue>
    </source>
</reference>
<evidence type="ECO:0000313" key="1">
    <source>
        <dbReference type="EMBL" id="KAF0893082.1"/>
    </source>
</evidence>
<proteinExistence type="predicted"/>
<evidence type="ECO:0000313" key="2">
    <source>
        <dbReference type="Proteomes" id="UP000479710"/>
    </source>
</evidence>
<accession>A0A6G1BYV5</accession>
<keyword evidence="2" id="KW-1185">Reference proteome</keyword>
<dbReference type="Proteomes" id="UP000479710">
    <property type="component" value="Unassembled WGS sequence"/>
</dbReference>
<dbReference type="AlphaFoldDB" id="A0A6G1BYV5"/>
<dbReference type="EMBL" id="SPHZ02000011">
    <property type="protein sequence ID" value="KAF0893082.1"/>
    <property type="molecule type" value="Genomic_DNA"/>
</dbReference>